<evidence type="ECO:0000313" key="2">
    <source>
        <dbReference type="Proteomes" id="UP001610563"/>
    </source>
</evidence>
<proteinExistence type="predicted"/>
<evidence type="ECO:0000313" key="1">
    <source>
        <dbReference type="EMBL" id="KAL2782392.1"/>
    </source>
</evidence>
<gene>
    <name evidence="1" type="ORF">BJX66DRAFT_345879</name>
</gene>
<name>A0ABR4FGM6_9EURO</name>
<comment type="caution">
    <text evidence="1">The sequence shown here is derived from an EMBL/GenBank/DDBJ whole genome shotgun (WGS) entry which is preliminary data.</text>
</comment>
<protein>
    <submittedName>
        <fullName evidence="1">Uncharacterized protein</fullName>
    </submittedName>
</protein>
<keyword evidence="2" id="KW-1185">Reference proteome</keyword>
<dbReference type="Proteomes" id="UP001610563">
    <property type="component" value="Unassembled WGS sequence"/>
</dbReference>
<reference evidence="1 2" key="1">
    <citation type="submission" date="2024-07" db="EMBL/GenBank/DDBJ databases">
        <title>Section-level genome sequencing and comparative genomics of Aspergillus sections Usti and Cavernicolus.</title>
        <authorList>
            <consortium name="Lawrence Berkeley National Laboratory"/>
            <person name="Nybo J.L."/>
            <person name="Vesth T.C."/>
            <person name="Theobald S."/>
            <person name="Frisvad J.C."/>
            <person name="Larsen T.O."/>
            <person name="Kjaerboelling I."/>
            <person name="Rothschild-Mancinelli K."/>
            <person name="Lyhne E.K."/>
            <person name="Kogle M.E."/>
            <person name="Barry K."/>
            <person name="Clum A."/>
            <person name="Na H."/>
            <person name="Ledsgaard L."/>
            <person name="Lin J."/>
            <person name="Lipzen A."/>
            <person name="Kuo A."/>
            <person name="Riley R."/>
            <person name="Mondo S."/>
            <person name="Labutti K."/>
            <person name="Haridas S."/>
            <person name="Pangalinan J."/>
            <person name="Salamov A.A."/>
            <person name="Simmons B.A."/>
            <person name="Magnuson J.K."/>
            <person name="Chen J."/>
            <person name="Drula E."/>
            <person name="Henrissat B."/>
            <person name="Wiebenga A."/>
            <person name="Lubbers R.J."/>
            <person name="Gomes A.C."/>
            <person name="Makela M.R."/>
            <person name="Stajich J."/>
            <person name="Grigoriev I.V."/>
            <person name="Mortensen U.H."/>
            <person name="De Vries R.P."/>
            <person name="Baker S.E."/>
            <person name="Andersen M.R."/>
        </authorList>
    </citation>
    <scope>NUCLEOTIDE SEQUENCE [LARGE SCALE GENOMIC DNA]</scope>
    <source>
        <strain evidence="1 2">CBS 209.92</strain>
    </source>
</reference>
<accession>A0ABR4FGM6</accession>
<sequence length="155" mass="17094">MSQDFSWNFDMALPSVEGVEDIDLELTDWESDSTYSETASDTAFIASHPDYIELASHDSSYSPSEIEYLSSSESSQDEITASPVCLSSHRESSAHILKSSLGLGNHGQITILDEREVEVDNGTANQFLISCWVDEEMMQKVLDILHPSEADVIGV</sequence>
<dbReference type="EMBL" id="JBFTWV010000463">
    <property type="protein sequence ID" value="KAL2782392.1"/>
    <property type="molecule type" value="Genomic_DNA"/>
</dbReference>
<organism evidence="1 2">
    <name type="scientific">Aspergillus keveii</name>
    <dbReference type="NCBI Taxonomy" id="714993"/>
    <lineage>
        <taxon>Eukaryota</taxon>
        <taxon>Fungi</taxon>
        <taxon>Dikarya</taxon>
        <taxon>Ascomycota</taxon>
        <taxon>Pezizomycotina</taxon>
        <taxon>Eurotiomycetes</taxon>
        <taxon>Eurotiomycetidae</taxon>
        <taxon>Eurotiales</taxon>
        <taxon>Aspergillaceae</taxon>
        <taxon>Aspergillus</taxon>
        <taxon>Aspergillus subgen. Nidulantes</taxon>
    </lineage>
</organism>